<dbReference type="SUPFAM" id="SSF103473">
    <property type="entry name" value="MFS general substrate transporter"/>
    <property type="match status" value="1"/>
</dbReference>
<keyword evidence="12" id="KW-1185">Reference proteome</keyword>
<evidence type="ECO:0000256" key="6">
    <source>
        <dbReference type="ARBA" id="ARBA00053977"/>
    </source>
</evidence>
<comment type="function">
    <text evidence="6">MFS transporter; part of the gene cluster that mediates the biosynthesis of cercosporin, a light-activated, non-host-selective toxin. The perylenequinone chromophore of cercosporin absorbs light energy to attain an electronically-activated triplet state and produces active oxygen species such as the hydroxyl radical, superoxide, hydrogen peroxide or singlet oxygen upon reaction with oxygen molecules. These reactive oxygen species cause damage to various cellular components including lipids, proteins and nucleic acids. Responsible for secretion and accumulation of cercosporin, but does not play any roles in self-protection against the toxicity of cercosporin.</text>
</comment>
<dbReference type="CDD" id="cd17323">
    <property type="entry name" value="MFS_Tpo1_MDR_like"/>
    <property type="match status" value="1"/>
</dbReference>
<dbReference type="PANTHER" id="PTHR23502">
    <property type="entry name" value="MAJOR FACILITATOR SUPERFAMILY"/>
    <property type="match status" value="1"/>
</dbReference>
<evidence type="ECO:0000256" key="3">
    <source>
        <dbReference type="ARBA" id="ARBA00022989"/>
    </source>
</evidence>
<evidence type="ECO:0000256" key="7">
    <source>
        <dbReference type="ARBA" id="ARBA00069139"/>
    </source>
</evidence>
<feature type="transmembrane region" description="Helical" evidence="9">
    <location>
        <begin position="136"/>
        <end position="155"/>
    </location>
</feature>
<dbReference type="Gene3D" id="1.20.1250.20">
    <property type="entry name" value="MFS general substrate transporter like domains"/>
    <property type="match status" value="1"/>
</dbReference>
<evidence type="ECO:0000256" key="1">
    <source>
        <dbReference type="ARBA" id="ARBA00004141"/>
    </source>
</evidence>
<evidence type="ECO:0000256" key="2">
    <source>
        <dbReference type="ARBA" id="ARBA00022692"/>
    </source>
</evidence>
<comment type="subcellular location">
    <subcellularLocation>
        <location evidence="1">Membrane</location>
        <topology evidence="1">Multi-pass membrane protein</topology>
    </subcellularLocation>
</comment>
<feature type="transmembrane region" description="Helical" evidence="9">
    <location>
        <begin position="273"/>
        <end position="297"/>
    </location>
</feature>
<sequence>MPASLRQTYTNSSVATAHDPAFEVGFAEDDAANPRHWSKLYRGTILAVMSYGTTASVMFSTSYTSAIPGLQTSFDVSENIGILGVTTYLLGTAVGALVLAPLSEMYGRRPVYVVANALFVVWVIPCAVANDISTILVSRFFAAFCAAAMISNAPGSVNDITEEENRALAFSIWSIGPMNGPVIGPVVGGFIFQYLGWRWTNWVVVIAASVAWVCTSLVGETYAPAILRKRAAKKRKATGDERWWSRYDDKSKLLDLLKVNLSRPFVMTATEPICIFWDIYIALVYGCLYLCFVAYPIVFSDVRHWTPGLSGLAFAGIGVGSMILICGEPLIRSMINAHKPDPGSETGKPPPEAMVSVVCIAAILIPVGEIWFAWTGTPVSIPWIVPILAGIPFGAGNCAVFIYATNYLVDSYDVYAASALAGNALLRSVMGAVMPLAGEAMYTSLGPRWAGTLLALLEAVFIPVPFLFYRYGSKIRSKSALIRSMREDREKHSAKRRKAEERALRRARAEVEAAGGMMGVAAMDEQLDRAGDLEKASVLAFAISWPCA</sequence>
<dbReference type="GO" id="GO:0140115">
    <property type="term" value="P:export across plasma membrane"/>
    <property type="evidence" value="ECO:0007669"/>
    <property type="project" value="UniProtKB-ARBA"/>
</dbReference>
<organism evidence="11 12">
    <name type="scientific">Teratosphaeria nubilosa</name>
    <dbReference type="NCBI Taxonomy" id="161662"/>
    <lineage>
        <taxon>Eukaryota</taxon>
        <taxon>Fungi</taxon>
        <taxon>Dikarya</taxon>
        <taxon>Ascomycota</taxon>
        <taxon>Pezizomycotina</taxon>
        <taxon>Dothideomycetes</taxon>
        <taxon>Dothideomycetidae</taxon>
        <taxon>Mycosphaerellales</taxon>
        <taxon>Teratosphaeriaceae</taxon>
        <taxon>Teratosphaeria</taxon>
    </lineage>
</organism>
<evidence type="ECO:0000256" key="5">
    <source>
        <dbReference type="ARBA" id="ARBA00038347"/>
    </source>
</evidence>
<dbReference type="InterPro" id="IPR011701">
    <property type="entry name" value="MFS"/>
</dbReference>
<dbReference type="PROSITE" id="PS50850">
    <property type="entry name" value="MFS"/>
    <property type="match status" value="1"/>
</dbReference>
<feature type="transmembrane region" description="Helical" evidence="9">
    <location>
        <begin position="40"/>
        <end position="60"/>
    </location>
</feature>
<evidence type="ECO:0000313" key="11">
    <source>
        <dbReference type="EMBL" id="KAF2769418.1"/>
    </source>
</evidence>
<feature type="transmembrane region" description="Helical" evidence="9">
    <location>
        <begin position="352"/>
        <end position="374"/>
    </location>
</feature>
<dbReference type="InterPro" id="IPR005829">
    <property type="entry name" value="Sugar_transporter_CS"/>
</dbReference>
<accession>A0A6G1LAH0</accession>
<dbReference type="GO" id="GO:0042908">
    <property type="term" value="P:xenobiotic transport"/>
    <property type="evidence" value="ECO:0007669"/>
    <property type="project" value="UniProtKB-ARBA"/>
</dbReference>
<keyword evidence="4 9" id="KW-0472">Membrane</keyword>
<dbReference type="OrthoDB" id="3365399at2759"/>
<feature type="transmembrane region" description="Helical" evidence="9">
    <location>
        <begin position="414"/>
        <end position="437"/>
    </location>
</feature>
<dbReference type="EMBL" id="ML995834">
    <property type="protein sequence ID" value="KAF2769418.1"/>
    <property type="molecule type" value="Genomic_DNA"/>
</dbReference>
<evidence type="ECO:0000256" key="8">
    <source>
        <dbReference type="ARBA" id="ARBA00077167"/>
    </source>
</evidence>
<feature type="transmembrane region" description="Helical" evidence="9">
    <location>
        <begin position="202"/>
        <end position="227"/>
    </location>
</feature>
<dbReference type="InterPro" id="IPR036259">
    <property type="entry name" value="MFS_trans_sf"/>
</dbReference>
<dbReference type="GO" id="GO:0005886">
    <property type="term" value="C:plasma membrane"/>
    <property type="evidence" value="ECO:0007669"/>
    <property type="project" value="TreeGrafter"/>
</dbReference>
<feature type="transmembrane region" description="Helical" evidence="9">
    <location>
        <begin position="309"/>
        <end position="331"/>
    </location>
</feature>
<reference evidence="11" key="1">
    <citation type="journal article" date="2020" name="Stud. Mycol.">
        <title>101 Dothideomycetes genomes: a test case for predicting lifestyles and emergence of pathogens.</title>
        <authorList>
            <person name="Haridas S."/>
            <person name="Albert R."/>
            <person name="Binder M."/>
            <person name="Bloem J."/>
            <person name="Labutti K."/>
            <person name="Salamov A."/>
            <person name="Andreopoulos B."/>
            <person name="Baker S."/>
            <person name="Barry K."/>
            <person name="Bills G."/>
            <person name="Bluhm B."/>
            <person name="Cannon C."/>
            <person name="Castanera R."/>
            <person name="Culley D."/>
            <person name="Daum C."/>
            <person name="Ezra D."/>
            <person name="Gonzalez J."/>
            <person name="Henrissat B."/>
            <person name="Kuo A."/>
            <person name="Liang C."/>
            <person name="Lipzen A."/>
            <person name="Lutzoni F."/>
            <person name="Magnuson J."/>
            <person name="Mondo S."/>
            <person name="Nolan M."/>
            <person name="Ohm R."/>
            <person name="Pangilinan J."/>
            <person name="Park H.-J."/>
            <person name="Ramirez L."/>
            <person name="Alfaro M."/>
            <person name="Sun H."/>
            <person name="Tritt A."/>
            <person name="Yoshinaga Y."/>
            <person name="Zwiers L.-H."/>
            <person name="Turgeon B."/>
            <person name="Goodwin S."/>
            <person name="Spatafora J."/>
            <person name="Crous P."/>
            <person name="Grigoriev I."/>
        </authorList>
    </citation>
    <scope>NUCLEOTIDE SEQUENCE</scope>
    <source>
        <strain evidence="11">CBS 116005</strain>
    </source>
</reference>
<feature type="transmembrane region" description="Helical" evidence="9">
    <location>
        <begin position="167"/>
        <end position="196"/>
    </location>
</feature>
<comment type="similarity">
    <text evidence="5">Belongs to the major facilitator superfamily. CAR1 family.</text>
</comment>
<proteinExistence type="inferred from homology"/>
<evidence type="ECO:0000256" key="4">
    <source>
        <dbReference type="ARBA" id="ARBA00023136"/>
    </source>
</evidence>
<dbReference type="Pfam" id="PF07690">
    <property type="entry name" value="MFS_1"/>
    <property type="match status" value="1"/>
</dbReference>
<feature type="transmembrane region" description="Helical" evidence="9">
    <location>
        <begin position="380"/>
        <end position="402"/>
    </location>
</feature>
<name>A0A6G1LAH0_9PEZI</name>
<dbReference type="PANTHER" id="PTHR23502:SF12">
    <property type="entry name" value="MULTIDRUG TRANSPORTER, PUTATIVE (AFU_ORTHOLOGUE AFUA_1G06440)-RELATED"/>
    <property type="match status" value="1"/>
</dbReference>
<evidence type="ECO:0000313" key="12">
    <source>
        <dbReference type="Proteomes" id="UP000799436"/>
    </source>
</evidence>
<dbReference type="AlphaFoldDB" id="A0A6G1LAH0"/>
<dbReference type="Proteomes" id="UP000799436">
    <property type="component" value="Unassembled WGS sequence"/>
</dbReference>
<feature type="transmembrane region" description="Helical" evidence="9">
    <location>
        <begin position="449"/>
        <end position="469"/>
    </location>
</feature>
<feature type="domain" description="Major facilitator superfamily (MFS) profile" evidence="10">
    <location>
        <begin position="40"/>
        <end position="473"/>
    </location>
</feature>
<feature type="transmembrane region" description="Helical" evidence="9">
    <location>
        <begin position="111"/>
        <end position="130"/>
    </location>
</feature>
<keyword evidence="2 9" id="KW-0812">Transmembrane</keyword>
<dbReference type="FunFam" id="1.20.1250.20:FF:000011">
    <property type="entry name" value="MFS multidrug transporter, putative"/>
    <property type="match status" value="1"/>
</dbReference>
<dbReference type="InterPro" id="IPR020846">
    <property type="entry name" value="MFS_dom"/>
</dbReference>
<keyword evidence="3 9" id="KW-1133">Transmembrane helix</keyword>
<dbReference type="GO" id="GO:0022857">
    <property type="term" value="F:transmembrane transporter activity"/>
    <property type="evidence" value="ECO:0007669"/>
    <property type="project" value="InterPro"/>
</dbReference>
<evidence type="ECO:0000259" key="10">
    <source>
        <dbReference type="PROSITE" id="PS50850"/>
    </source>
</evidence>
<gene>
    <name evidence="11" type="ORF">EJ03DRAFT_343422</name>
</gene>
<dbReference type="PROSITE" id="PS00216">
    <property type="entry name" value="SUGAR_TRANSPORT_1"/>
    <property type="match status" value="1"/>
</dbReference>
<evidence type="ECO:0000256" key="9">
    <source>
        <dbReference type="SAM" id="Phobius"/>
    </source>
</evidence>
<protein>
    <recommendedName>
        <fullName evidence="7">Cercosporin MFS transporter CTB4</fullName>
    </recommendedName>
    <alternativeName>
        <fullName evidence="8">Cercosporin toxin biosynthesis cluster protein 4</fullName>
    </alternativeName>
</protein>
<feature type="transmembrane region" description="Helical" evidence="9">
    <location>
        <begin position="80"/>
        <end position="99"/>
    </location>
</feature>